<evidence type="ECO:0000313" key="7">
    <source>
        <dbReference type="EMBL" id="PIA41729.1"/>
    </source>
</evidence>
<dbReference type="FunCoup" id="A0A2G5DDZ1">
    <property type="interactions" value="833"/>
</dbReference>
<dbReference type="PANTHER" id="PTHR12668:SF48">
    <property type="entry name" value="PROTEIN FATTY ACID EXPORT 1, CHLOROPLASTIC"/>
    <property type="match status" value="1"/>
</dbReference>
<dbReference type="PANTHER" id="PTHR12668">
    <property type="entry name" value="TRANSMEMBRANE PROTEIN 14, 15"/>
    <property type="match status" value="1"/>
</dbReference>
<evidence type="ECO:0008006" key="9">
    <source>
        <dbReference type="Google" id="ProtNLM"/>
    </source>
</evidence>
<dbReference type="Proteomes" id="UP000230069">
    <property type="component" value="Unassembled WGS sequence"/>
</dbReference>
<keyword evidence="8" id="KW-1185">Reference proteome</keyword>
<dbReference type="InterPro" id="IPR005349">
    <property type="entry name" value="TMEM14"/>
</dbReference>
<protein>
    <recommendedName>
        <fullName evidence="9">Protein FATTY ACID EXPORT 1, chloroplastic</fullName>
    </recommendedName>
</protein>
<dbReference type="InParanoid" id="A0A2G5DDZ1"/>
<organism evidence="7 8">
    <name type="scientific">Aquilegia coerulea</name>
    <name type="common">Rocky mountain columbine</name>
    <dbReference type="NCBI Taxonomy" id="218851"/>
    <lineage>
        <taxon>Eukaryota</taxon>
        <taxon>Viridiplantae</taxon>
        <taxon>Streptophyta</taxon>
        <taxon>Embryophyta</taxon>
        <taxon>Tracheophyta</taxon>
        <taxon>Spermatophyta</taxon>
        <taxon>Magnoliopsida</taxon>
        <taxon>Ranunculales</taxon>
        <taxon>Ranunculaceae</taxon>
        <taxon>Thalictroideae</taxon>
        <taxon>Aquilegia</taxon>
    </lineage>
</organism>
<name>A0A2G5DDZ1_AQUCA</name>
<keyword evidence="3 6" id="KW-0812">Transmembrane</keyword>
<evidence type="ECO:0000256" key="1">
    <source>
        <dbReference type="ARBA" id="ARBA00004370"/>
    </source>
</evidence>
<feature type="transmembrane region" description="Helical" evidence="6">
    <location>
        <begin position="143"/>
        <end position="164"/>
    </location>
</feature>
<dbReference type="STRING" id="218851.A0A2G5DDZ1"/>
<evidence type="ECO:0000256" key="5">
    <source>
        <dbReference type="ARBA" id="ARBA00023136"/>
    </source>
</evidence>
<gene>
    <name evidence="7" type="ORF">AQUCO_02200274v1</name>
</gene>
<evidence type="ECO:0000256" key="2">
    <source>
        <dbReference type="ARBA" id="ARBA00007590"/>
    </source>
</evidence>
<sequence>MSTVTLSQISCFSSINRERNLCLLGKSLATVPVPVPSMRFKFPVCMHIDSSDTQSPTSETDASFRYGADASRLHVEGAVKSYPGHEEPLAENVGMVEPIHEQGVAFAKKTAKIHDFCLGIPFGGIVLSGGLVGSLFSRNLTTLGVGVAFGGSLLALSTFSLKVWKQGKSSLPFILGQAALSAVLLWKYLPTYAMTKTVFPAGFYALISAAMLCFYFYVLVSGGNPPPKKLKVATS</sequence>
<dbReference type="GO" id="GO:0015245">
    <property type="term" value="F:fatty acid transmembrane transporter activity"/>
    <property type="evidence" value="ECO:0007669"/>
    <property type="project" value="TreeGrafter"/>
</dbReference>
<keyword evidence="4 6" id="KW-1133">Transmembrane helix</keyword>
<dbReference type="Pfam" id="PF03647">
    <property type="entry name" value="Tmemb_14"/>
    <property type="match status" value="1"/>
</dbReference>
<feature type="transmembrane region" description="Helical" evidence="6">
    <location>
        <begin position="171"/>
        <end position="189"/>
    </location>
</feature>
<dbReference type="GO" id="GO:0009706">
    <property type="term" value="C:chloroplast inner membrane"/>
    <property type="evidence" value="ECO:0007669"/>
    <property type="project" value="TreeGrafter"/>
</dbReference>
<proteinExistence type="inferred from homology"/>
<dbReference type="EMBL" id="KZ305039">
    <property type="protein sequence ID" value="PIA41729.1"/>
    <property type="molecule type" value="Genomic_DNA"/>
</dbReference>
<reference evidence="7 8" key="1">
    <citation type="submission" date="2017-09" db="EMBL/GenBank/DDBJ databases">
        <title>WGS assembly of Aquilegia coerulea Goldsmith.</title>
        <authorList>
            <person name="Hodges S."/>
            <person name="Kramer E."/>
            <person name="Nordborg M."/>
            <person name="Tomkins J."/>
            <person name="Borevitz J."/>
            <person name="Derieg N."/>
            <person name="Yan J."/>
            <person name="Mihaltcheva S."/>
            <person name="Hayes R.D."/>
            <person name="Rokhsar D."/>
        </authorList>
    </citation>
    <scope>NUCLEOTIDE SEQUENCE [LARGE SCALE GENOMIC DNA]</scope>
    <source>
        <strain evidence="8">cv. Goldsmith</strain>
    </source>
</reference>
<dbReference type="AlphaFoldDB" id="A0A2G5DDZ1"/>
<keyword evidence="5 6" id="KW-0472">Membrane</keyword>
<evidence type="ECO:0000256" key="3">
    <source>
        <dbReference type="ARBA" id="ARBA00022692"/>
    </source>
</evidence>
<dbReference type="Gene3D" id="1.10.10.1740">
    <property type="entry name" value="Transmembrane protein 14-like"/>
    <property type="match status" value="1"/>
</dbReference>
<dbReference type="OrthoDB" id="655183at2759"/>
<evidence type="ECO:0000256" key="4">
    <source>
        <dbReference type="ARBA" id="ARBA00022989"/>
    </source>
</evidence>
<evidence type="ECO:0000256" key="6">
    <source>
        <dbReference type="SAM" id="Phobius"/>
    </source>
</evidence>
<feature type="transmembrane region" description="Helical" evidence="6">
    <location>
        <begin position="201"/>
        <end position="220"/>
    </location>
</feature>
<comment type="subcellular location">
    <subcellularLocation>
        <location evidence="1">Membrane</location>
    </subcellularLocation>
</comment>
<dbReference type="InterPro" id="IPR044890">
    <property type="entry name" value="TMEM14_sf"/>
</dbReference>
<feature type="transmembrane region" description="Helical" evidence="6">
    <location>
        <begin position="116"/>
        <end position="137"/>
    </location>
</feature>
<accession>A0A2G5DDZ1</accession>
<comment type="similarity">
    <text evidence="2">Belongs to the TMEM14 family.</text>
</comment>
<evidence type="ECO:0000313" key="8">
    <source>
        <dbReference type="Proteomes" id="UP000230069"/>
    </source>
</evidence>